<dbReference type="EMBL" id="CAJVPU010048903">
    <property type="protein sequence ID" value="CAG8756441.1"/>
    <property type="molecule type" value="Genomic_DNA"/>
</dbReference>
<dbReference type="Proteomes" id="UP000789702">
    <property type="component" value="Unassembled WGS sequence"/>
</dbReference>
<evidence type="ECO:0000313" key="1">
    <source>
        <dbReference type="EMBL" id="CAG8756441.1"/>
    </source>
</evidence>
<name>A0ACA9QS02_9GLOM</name>
<sequence length="96" mass="10625">PPYQSLAAEEKPIIMEDRILADVEMKEETGYKEALQNSLIVKEATTHSVASDSLNPKAKLVDEKLLESSGKLKGVNSSTEDSPQDSYFEIKLKVTK</sequence>
<reference evidence="1" key="1">
    <citation type="submission" date="2021-06" db="EMBL/GenBank/DDBJ databases">
        <authorList>
            <person name="Kallberg Y."/>
            <person name="Tangrot J."/>
            <person name="Rosling A."/>
        </authorList>
    </citation>
    <scope>NUCLEOTIDE SEQUENCE</scope>
    <source>
        <strain evidence="1">IL203A</strain>
    </source>
</reference>
<comment type="caution">
    <text evidence="1">The sequence shown here is derived from an EMBL/GenBank/DDBJ whole genome shotgun (WGS) entry which is preliminary data.</text>
</comment>
<keyword evidence="2" id="KW-1185">Reference proteome</keyword>
<evidence type="ECO:0000313" key="2">
    <source>
        <dbReference type="Proteomes" id="UP000789702"/>
    </source>
</evidence>
<proteinExistence type="predicted"/>
<gene>
    <name evidence="1" type="ORF">DHETER_LOCUS14980</name>
</gene>
<accession>A0ACA9QS02</accession>
<feature type="non-terminal residue" evidence="1">
    <location>
        <position position="1"/>
    </location>
</feature>
<organism evidence="1 2">
    <name type="scientific">Dentiscutata heterogama</name>
    <dbReference type="NCBI Taxonomy" id="1316150"/>
    <lineage>
        <taxon>Eukaryota</taxon>
        <taxon>Fungi</taxon>
        <taxon>Fungi incertae sedis</taxon>
        <taxon>Mucoromycota</taxon>
        <taxon>Glomeromycotina</taxon>
        <taxon>Glomeromycetes</taxon>
        <taxon>Diversisporales</taxon>
        <taxon>Gigasporaceae</taxon>
        <taxon>Dentiscutata</taxon>
    </lineage>
</organism>
<protein>
    <submittedName>
        <fullName evidence="1">3429_t:CDS:1</fullName>
    </submittedName>
</protein>
<feature type="non-terminal residue" evidence="1">
    <location>
        <position position="96"/>
    </location>
</feature>